<feature type="transmembrane region" description="Helical" evidence="1">
    <location>
        <begin position="173"/>
        <end position="193"/>
    </location>
</feature>
<proteinExistence type="predicted"/>
<organism evidence="2 3">
    <name type="scientific">Rhodococcus gannanensis</name>
    <dbReference type="NCBI Taxonomy" id="1960308"/>
    <lineage>
        <taxon>Bacteria</taxon>
        <taxon>Bacillati</taxon>
        <taxon>Actinomycetota</taxon>
        <taxon>Actinomycetes</taxon>
        <taxon>Mycobacteriales</taxon>
        <taxon>Nocardiaceae</taxon>
        <taxon>Rhodococcus</taxon>
    </lineage>
</organism>
<feature type="transmembrane region" description="Helical" evidence="1">
    <location>
        <begin position="92"/>
        <end position="115"/>
    </location>
</feature>
<gene>
    <name evidence="2" type="ORF">ACFSJG_10470</name>
</gene>
<name>A0ABW4P3U7_9NOCA</name>
<evidence type="ECO:0000313" key="3">
    <source>
        <dbReference type="Proteomes" id="UP001597286"/>
    </source>
</evidence>
<keyword evidence="1" id="KW-1133">Transmembrane helix</keyword>
<feature type="transmembrane region" description="Helical" evidence="1">
    <location>
        <begin position="63"/>
        <end position="80"/>
    </location>
</feature>
<reference evidence="3" key="1">
    <citation type="journal article" date="2019" name="Int. J. Syst. Evol. Microbiol.">
        <title>The Global Catalogue of Microorganisms (GCM) 10K type strain sequencing project: providing services to taxonomists for standard genome sequencing and annotation.</title>
        <authorList>
            <consortium name="The Broad Institute Genomics Platform"/>
            <consortium name="The Broad Institute Genome Sequencing Center for Infectious Disease"/>
            <person name="Wu L."/>
            <person name="Ma J."/>
        </authorList>
    </citation>
    <scope>NUCLEOTIDE SEQUENCE [LARGE SCALE GENOMIC DNA]</scope>
    <source>
        <strain evidence="3">DT72</strain>
    </source>
</reference>
<evidence type="ECO:0000256" key="1">
    <source>
        <dbReference type="SAM" id="Phobius"/>
    </source>
</evidence>
<keyword evidence="3" id="KW-1185">Reference proteome</keyword>
<evidence type="ECO:0008006" key="4">
    <source>
        <dbReference type="Google" id="ProtNLM"/>
    </source>
</evidence>
<evidence type="ECO:0000313" key="2">
    <source>
        <dbReference type="EMBL" id="MFD1812639.1"/>
    </source>
</evidence>
<dbReference type="EMBL" id="JBHUFB010000009">
    <property type="protein sequence ID" value="MFD1812639.1"/>
    <property type="molecule type" value="Genomic_DNA"/>
</dbReference>
<keyword evidence="1" id="KW-0812">Transmembrane</keyword>
<accession>A0ABW4P3U7</accession>
<keyword evidence="1" id="KW-0472">Membrane</keyword>
<feature type="transmembrane region" description="Helical" evidence="1">
    <location>
        <begin position="136"/>
        <end position="161"/>
    </location>
</feature>
<feature type="transmembrane region" description="Helical" evidence="1">
    <location>
        <begin position="12"/>
        <end position="29"/>
    </location>
</feature>
<feature type="transmembrane region" description="Helical" evidence="1">
    <location>
        <begin position="35"/>
        <end position="51"/>
    </location>
</feature>
<dbReference type="Proteomes" id="UP001597286">
    <property type="component" value="Unassembled WGS sequence"/>
</dbReference>
<protein>
    <recommendedName>
        <fullName evidence="4">Intracellular septation protein A</fullName>
    </recommendedName>
</protein>
<comment type="caution">
    <text evidence="2">The sequence shown here is derived from an EMBL/GenBank/DDBJ whole genome shotgun (WGS) entry which is preliminary data.</text>
</comment>
<sequence>MADSPPKNLNPLSIFAGFLPWIAFTFVAQRLSADGVAWSALFAAALSLVFLVRGRNKDLPTQLDVYSLIIFGVIAVVGFAGDHRIDQWLYEWGRPLVGVLLGAILLATASTRPFTAEYAKKTTPREYWDSPLFRRINLVLSAAWGVAIAVMGAAAVLVTAIDANATDTDSPYLIDFVLNWAVPICLIAWMIHFTNTYPDRAGRAADEESATS</sequence>
<dbReference type="RefSeq" id="WP_378485137.1">
    <property type="nucleotide sequence ID" value="NZ_JBHUFB010000009.1"/>
</dbReference>